<organism evidence="1 2">
    <name type="scientific">Clostridium sulfidigenes</name>
    <dbReference type="NCBI Taxonomy" id="318464"/>
    <lineage>
        <taxon>Bacteria</taxon>
        <taxon>Bacillati</taxon>
        <taxon>Bacillota</taxon>
        <taxon>Clostridia</taxon>
        <taxon>Eubacteriales</taxon>
        <taxon>Clostridiaceae</taxon>
        <taxon>Clostridium</taxon>
    </lineage>
</organism>
<evidence type="ECO:0000313" key="2">
    <source>
        <dbReference type="Proteomes" id="UP000028542"/>
    </source>
</evidence>
<gene>
    <name evidence="1" type="ORF">IO99_03580</name>
</gene>
<dbReference type="STRING" id="318464.IO99_03580"/>
<name>A0A084JGH1_9CLOT</name>
<dbReference type="Proteomes" id="UP000028542">
    <property type="component" value="Unassembled WGS sequence"/>
</dbReference>
<protein>
    <recommendedName>
        <fullName evidence="3">Restriction endonuclease type IV Mrr domain-containing protein</fullName>
    </recommendedName>
</protein>
<evidence type="ECO:0008006" key="3">
    <source>
        <dbReference type="Google" id="ProtNLM"/>
    </source>
</evidence>
<dbReference type="RefSeq" id="WP_035130317.1">
    <property type="nucleotide sequence ID" value="NZ_JPMD01000005.1"/>
</dbReference>
<dbReference type="eggNOG" id="COG1403">
    <property type="taxonomic scope" value="Bacteria"/>
</dbReference>
<proteinExistence type="predicted"/>
<comment type="caution">
    <text evidence="1">The sequence shown here is derived from an EMBL/GenBank/DDBJ whole genome shotgun (WGS) entry which is preliminary data.</text>
</comment>
<dbReference type="AlphaFoldDB" id="A0A084JGH1"/>
<sequence>MPTSSLMQIPKSRSAEEFESVCTDILTNIYTTTFTLYGRSGQKQKGINIYAEIEKGKYIVEQCKNYFLSNSADNLFKQIEKDVKAAEQSKFRIFKFIAMTSMDRDKNVQDAIINIDSIFDIEVWFCKDIQKNICNDTSLLYKYYPQFSTNSQLTISTLNDIILNLNALKSIAPKFNYDYKDYRVACNQNNDTEVYNQCVSMFNAAFQISTLKNQWYLQIQKLGILDIIEDVLKSIPNFYDASIDWTGQLCATL</sequence>
<keyword evidence="2" id="KW-1185">Reference proteome</keyword>
<dbReference type="EMBL" id="JPMD01000005">
    <property type="protein sequence ID" value="KEZ88055.1"/>
    <property type="molecule type" value="Genomic_DNA"/>
</dbReference>
<accession>A0A084JGH1</accession>
<reference evidence="1 2" key="1">
    <citation type="submission" date="2014-07" db="EMBL/GenBank/DDBJ databases">
        <title>Draft genome of Clostridium sulfidigenes 113A isolated from sediments associated with methane hydrate from Krishna Godavari basin.</title>
        <authorList>
            <person name="Honkalas V.S."/>
            <person name="Dabir A.P."/>
            <person name="Arora P."/>
            <person name="Dhakephalkar P.K."/>
        </authorList>
    </citation>
    <scope>NUCLEOTIDE SEQUENCE [LARGE SCALE GENOMIC DNA]</scope>
    <source>
        <strain evidence="1 2">113A</strain>
    </source>
</reference>
<evidence type="ECO:0000313" key="1">
    <source>
        <dbReference type="EMBL" id="KEZ88055.1"/>
    </source>
</evidence>